<keyword evidence="2" id="KW-1185">Reference proteome</keyword>
<evidence type="ECO:0000313" key="1">
    <source>
        <dbReference type="EMBL" id="MEO1768003.1"/>
    </source>
</evidence>
<dbReference type="Proteomes" id="UP001482231">
    <property type="component" value="Unassembled WGS sequence"/>
</dbReference>
<dbReference type="EMBL" id="JBAJEX010000016">
    <property type="protein sequence ID" value="MEO1768003.1"/>
    <property type="molecule type" value="Genomic_DNA"/>
</dbReference>
<proteinExistence type="predicted"/>
<gene>
    <name evidence="1" type="ORF">V6E02_12370</name>
</gene>
<dbReference type="RefSeq" id="WP_347309115.1">
    <property type="nucleotide sequence ID" value="NZ_JBAJEX010000016.1"/>
</dbReference>
<sequence>MHSSSDPSPRLKACNLAFEYVQGKTLAEVLREAGRRSAKLSVNDDVKRNDILRMSLQAMYSPMGLRHVVLGVSEKRLNVMQGTFSTCHRAECLRGL</sequence>
<name>A0ABV0EKB5_9BURK</name>
<comment type="caution">
    <text evidence="1">The sequence shown here is derived from an EMBL/GenBank/DDBJ whole genome shotgun (WGS) entry which is preliminary data.</text>
</comment>
<accession>A0ABV0EKB5</accession>
<reference evidence="1 2" key="1">
    <citation type="submission" date="2024-02" db="EMBL/GenBank/DDBJ databases">
        <title>New thermophilic sulfur-oxidizing bacteria from a hot springs of the Uzon caldera (Kamchatka, Russia).</title>
        <authorList>
            <person name="Dukat A.M."/>
            <person name="Elcheninov A.G."/>
            <person name="Frolov E.N."/>
        </authorList>
    </citation>
    <scope>NUCLEOTIDE SEQUENCE [LARGE SCALE GENOMIC DNA]</scope>
    <source>
        <strain evidence="1 2">AK1</strain>
    </source>
</reference>
<protein>
    <submittedName>
        <fullName evidence="1">Uncharacterized protein</fullName>
    </submittedName>
</protein>
<organism evidence="1 2">
    <name type="scientific">Thiobacter aerophilum</name>
    <dbReference type="NCBI Taxonomy" id="3121275"/>
    <lineage>
        <taxon>Bacteria</taxon>
        <taxon>Pseudomonadati</taxon>
        <taxon>Pseudomonadota</taxon>
        <taxon>Betaproteobacteria</taxon>
        <taxon>Burkholderiales</taxon>
        <taxon>Thiobacteraceae</taxon>
        <taxon>Thiobacter</taxon>
    </lineage>
</organism>
<evidence type="ECO:0000313" key="2">
    <source>
        <dbReference type="Proteomes" id="UP001482231"/>
    </source>
</evidence>